<dbReference type="Gramene" id="KFK39455">
    <property type="protein sequence ID" value="KFK39455"/>
    <property type="gene ID" value="AALP_AA3G247100"/>
</dbReference>
<name>A0A087HBF3_ARAAL</name>
<evidence type="ECO:0000313" key="2">
    <source>
        <dbReference type="Proteomes" id="UP000029120"/>
    </source>
</evidence>
<organism evidence="1 2">
    <name type="scientific">Arabis alpina</name>
    <name type="common">Alpine rock-cress</name>
    <dbReference type="NCBI Taxonomy" id="50452"/>
    <lineage>
        <taxon>Eukaryota</taxon>
        <taxon>Viridiplantae</taxon>
        <taxon>Streptophyta</taxon>
        <taxon>Embryophyta</taxon>
        <taxon>Tracheophyta</taxon>
        <taxon>Spermatophyta</taxon>
        <taxon>Magnoliopsida</taxon>
        <taxon>eudicotyledons</taxon>
        <taxon>Gunneridae</taxon>
        <taxon>Pentapetalae</taxon>
        <taxon>rosids</taxon>
        <taxon>malvids</taxon>
        <taxon>Brassicales</taxon>
        <taxon>Brassicaceae</taxon>
        <taxon>Arabideae</taxon>
        <taxon>Arabis</taxon>
    </lineage>
</organism>
<dbReference type="EMBL" id="CM002871">
    <property type="protein sequence ID" value="KFK39455.1"/>
    <property type="molecule type" value="Genomic_DNA"/>
</dbReference>
<dbReference type="OrthoDB" id="1724339at2759"/>
<gene>
    <name evidence="1" type="ordered locus">AALP_Aa3g247100</name>
</gene>
<evidence type="ECO:0000313" key="1">
    <source>
        <dbReference type="EMBL" id="KFK39455.1"/>
    </source>
</evidence>
<protein>
    <submittedName>
        <fullName evidence="1">Uncharacterized protein</fullName>
    </submittedName>
</protein>
<keyword evidence="2" id="KW-1185">Reference proteome</keyword>
<proteinExistence type="predicted"/>
<dbReference type="Proteomes" id="UP000029120">
    <property type="component" value="Chromosome 3"/>
</dbReference>
<feature type="non-terminal residue" evidence="1">
    <location>
        <position position="32"/>
    </location>
</feature>
<dbReference type="AlphaFoldDB" id="A0A087HBF3"/>
<reference evidence="2" key="1">
    <citation type="journal article" date="2015" name="Nat. Plants">
        <title>Genome expansion of Arabis alpina linked with retrotransposition and reduced symmetric DNA methylation.</title>
        <authorList>
            <person name="Willing E.M."/>
            <person name="Rawat V."/>
            <person name="Mandakova T."/>
            <person name="Maumus F."/>
            <person name="James G.V."/>
            <person name="Nordstroem K.J."/>
            <person name="Becker C."/>
            <person name="Warthmann N."/>
            <person name="Chica C."/>
            <person name="Szarzynska B."/>
            <person name="Zytnicki M."/>
            <person name="Albani M.C."/>
            <person name="Kiefer C."/>
            <person name="Bergonzi S."/>
            <person name="Castaings L."/>
            <person name="Mateos J.L."/>
            <person name="Berns M.C."/>
            <person name="Bujdoso N."/>
            <person name="Piofczyk T."/>
            <person name="de Lorenzo L."/>
            <person name="Barrero-Sicilia C."/>
            <person name="Mateos I."/>
            <person name="Piednoel M."/>
            <person name="Hagmann J."/>
            <person name="Chen-Min-Tao R."/>
            <person name="Iglesias-Fernandez R."/>
            <person name="Schuster S.C."/>
            <person name="Alonso-Blanco C."/>
            <person name="Roudier F."/>
            <person name="Carbonero P."/>
            <person name="Paz-Ares J."/>
            <person name="Davis S.J."/>
            <person name="Pecinka A."/>
            <person name="Quesneville H."/>
            <person name="Colot V."/>
            <person name="Lysak M.A."/>
            <person name="Weigel D."/>
            <person name="Coupland G."/>
            <person name="Schneeberger K."/>
        </authorList>
    </citation>
    <scope>NUCLEOTIDE SEQUENCE [LARGE SCALE GENOMIC DNA]</scope>
    <source>
        <strain evidence="2">cv. Pajares</strain>
    </source>
</reference>
<accession>A0A087HBF3</accession>
<sequence length="32" mass="4187">MRDLLLRYYPDTDRIRIHRYRELRQKIMSSYQ</sequence>